<evidence type="ECO:0000259" key="2">
    <source>
        <dbReference type="Pfam" id="PF25210"/>
    </source>
</evidence>
<keyword evidence="4" id="KW-1185">Reference proteome</keyword>
<dbReference type="AlphaFoldDB" id="V4LUL4"/>
<reference evidence="3 4" key="1">
    <citation type="journal article" date="2013" name="Front. Plant Sci.">
        <title>The Reference Genome of the Halophytic Plant Eutrema salsugineum.</title>
        <authorList>
            <person name="Yang R."/>
            <person name="Jarvis D.E."/>
            <person name="Chen H."/>
            <person name="Beilstein M.A."/>
            <person name="Grimwood J."/>
            <person name="Jenkins J."/>
            <person name="Shu S."/>
            <person name="Prochnik S."/>
            <person name="Xin M."/>
            <person name="Ma C."/>
            <person name="Schmutz J."/>
            <person name="Wing R.A."/>
            <person name="Mitchell-Olds T."/>
            <person name="Schumaker K.S."/>
            <person name="Wang X."/>
        </authorList>
    </citation>
    <scope>NUCLEOTIDE SEQUENCE [LARGE SCALE GENOMIC DNA]</scope>
</reference>
<dbReference type="KEGG" id="eus:EUTSA_v10022314mg"/>
<dbReference type="InterPro" id="IPR057499">
    <property type="entry name" value="Kelch_FKB95"/>
</dbReference>
<dbReference type="PANTHER" id="PTHR24414">
    <property type="entry name" value="F-BOX/KELCH-REPEAT PROTEIN SKIP4"/>
    <property type="match status" value="1"/>
</dbReference>
<dbReference type="SUPFAM" id="SSF117281">
    <property type="entry name" value="Kelch motif"/>
    <property type="match status" value="1"/>
</dbReference>
<feature type="compositionally biased region" description="Basic and acidic residues" evidence="1">
    <location>
        <begin position="1"/>
        <end position="10"/>
    </location>
</feature>
<dbReference type="eggNOG" id="KOG1072">
    <property type="taxonomic scope" value="Eukaryota"/>
</dbReference>
<accession>V4LUL4</accession>
<gene>
    <name evidence="3" type="ORF">EUTSA_v10022314mg</name>
</gene>
<dbReference type="InterPro" id="IPR050354">
    <property type="entry name" value="F-box/kelch-repeat_ARATH"/>
</dbReference>
<dbReference type="Gene3D" id="2.120.10.80">
    <property type="entry name" value="Kelch-type beta propeller"/>
    <property type="match status" value="1"/>
</dbReference>
<dbReference type="STRING" id="72664.V4LUL4"/>
<dbReference type="Gramene" id="ESQ47494">
    <property type="protein sequence ID" value="ESQ47494"/>
    <property type="gene ID" value="EUTSA_v10022314mg"/>
</dbReference>
<dbReference type="PANTHER" id="PTHR24414:SF184">
    <property type="entry name" value="GALACTOSE OXIDASE_KELCH REPEAT SUPERFAMILY PROTEIN"/>
    <property type="match status" value="1"/>
</dbReference>
<dbReference type="OMA" id="CRSIWID"/>
<dbReference type="InterPro" id="IPR015915">
    <property type="entry name" value="Kelch-typ_b-propeller"/>
</dbReference>
<name>V4LUL4_EUTSA</name>
<dbReference type="EMBL" id="KI517408">
    <property type="protein sequence ID" value="ESQ47494.1"/>
    <property type="molecule type" value="Genomic_DNA"/>
</dbReference>
<organism evidence="3 4">
    <name type="scientific">Eutrema salsugineum</name>
    <name type="common">Saltwater cress</name>
    <name type="synonym">Sisymbrium salsugineum</name>
    <dbReference type="NCBI Taxonomy" id="72664"/>
    <lineage>
        <taxon>Eukaryota</taxon>
        <taxon>Viridiplantae</taxon>
        <taxon>Streptophyta</taxon>
        <taxon>Embryophyta</taxon>
        <taxon>Tracheophyta</taxon>
        <taxon>Spermatophyta</taxon>
        <taxon>Magnoliopsida</taxon>
        <taxon>eudicotyledons</taxon>
        <taxon>Gunneridae</taxon>
        <taxon>Pentapetalae</taxon>
        <taxon>rosids</taxon>
        <taxon>malvids</taxon>
        <taxon>Brassicales</taxon>
        <taxon>Brassicaceae</taxon>
        <taxon>Eutremeae</taxon>
        <taxon>Eutrema</taxon>
    </lineage>
</organism>
<feature type="domain" description="FKB95-like N-terminal Kelch" evidence="2">
    <location>
        <begin position="61"/>
        <end position="354"/>
    </location>
</feature>
<feature type="region of interest" description="Disordered" evidence="1">
    <location>
        <begin position="1"/>
        <end position="23"/>
    </location>
</feature>
<protein>
    <recommendedName>
        <fullName evidence="2">FKB95-like N-terminal Kelch domain-containing protein</fullName>
    </recommendedName>
</protein>
<dbReference type="Pfam" id="PF25210">
    <property type="entry name" value="Kelch_FKB95"/>
    <property type="match status" value="1"/>
</dbReference>
<evidence type="ECO:0000313" key="4">
    <source>
        <dbReference type="Proteomes" id="UP000030689"/>
    </source>
</evidence>
<sequence length="366" mass="41530">MSSLTVKKEGSSPPTSNPSLPDDLLKELHRTRVKLYKARSLLGKDESCLYLCLGSHYDTHWFTLCRKPDKTLINNDTSLEKKSSEYVLARVPILHYPPAYFSCLVAVGSDIYNIGCKTRYDLKPSSSVSVMDCRSHTWHEAPSIPVELTSLSARGIDGKIYVAGRHGYSLMCYNIFEVLETETKTWDPELPLPCCDTSCSFHHSRSACIDGKFHVAAERKFCGGVSAVAYDSMEGKWDWVAIRKRRDLFSDCYCEIEDVLYCVSEGAIRWYDTKAEEWRDLMGLVGLPKLPSCDFIILADYGGKLAVLWENNLPSSSQRMIWCAEIMLARRISYEIWDNSFEICGKVEWFDHVLTVPKEYALAATV</sequence>
<evidence type="ECO:0000256" key="1">
    <source>
        <dbReference type="SAM" id="MobiDB-lite"/>
    </source>
</evidence>
<proteinExistence type="predicted"/>
<dbReference type="Proteomes" id="UP000030689">
    <property type="component" value="Unassembled WGS sequence"/>
</dbReference>
<evidence type="ECO:0000313" key="3">
    <source>
        <dbReference type="EMBL" id="ESQ47494.1"/>
    </source>
</evidence>